<keyword evidence="3" id="KW-1185">Reference proteome</keyword>
<dbReference type="Proteomes" id="UP001209878">
    <property type="component" value="Unassembled WGS sequence"/>
</dbReference>
<gene>
    <name evidence="2" type="ORF">NP493_424g02079</name>
</gene>
<reference evidence="2" key="1">
    <citation type="journal article" date="2023" name="Mol. Biol. Evol.">
        <title>Third-Generation Sequencing Reveals the Adaptive Role of the Epigenome in Three Deep-Sea Polychaetes.</title>
        <authorList>
            <person name="Perez M."/>
            <person name="Aroh O."/>
            <person name="Sun Y."/>
            <person name="Lan Y."/>
            <person name="Juniper S.K."/>
            <person name="Young C.R."/>
            <person name="Angers B."/>
            <person name="Qian P.Y."/>
        </authorList>
    </citation>
    <scope>NUCLEOTIDE SEQUENCE</scope>
    <source>
        <strain evidence="2">R07B-5</strain>
    </source>
</reference>
<evidence type="ECO:0000313" key="3">
    <source>
        <dbReference type="Proteomes" id="UP001209878"/>
    </source>
</evidence>
<accession>A0AAD9L033</accession>
<proteinExistence type="predicted"/>
<name>A0AAD9L033_RIDPI</name>
<feature type="region of interest" description="Disordered" evidence="1">
    <location>
        <begin position="12"/>
        <end position="70"/>
    </location>
</feature>
<comment type="caution">
    <text evidence="2">The sequence shown here is derived from an EMBL/GenBank/DDBJ whole genome shotgun (WGS) entry which is preliminary data.</text>
</comment>
<sequence>MFSAVDTAFCVGGASNGITKGLSSPKPARGQSKPLPLRSVENTNGVSEPAAKTNTTRTMNDLLVPNCNNNNPTAKGAMTIRTEPFSDHYTVISDIGR</sequence>
<feature type="compositionally biased region" description="Polar residues" evidence="1">
    <location>
        <begin position="40"/>
        <end position="59"/>
    </location>
</feature>
<evidence type="ECO:0000256" key="1">
    <source>
        <dbReference type="SAM" id="MobiDB-lite"/>
    </source>
</evidence>
<evidence type="ECO:0000313" key="2">
    <source>
        <dbReference type="EMBL" id="KAK2180858.1"/>
    </source>
</evidence>
<dbReference type="AlphaFoldDB" id="A0AAD9L033"/>
<organism evidence="2 3">
    <name type="scientific">Ridgeia piscesae</name>
    <name type="common">Tubeworm</name>
    <dbReference type="NCBI Taxonomy" id="27915"/>
    <lineage>
        <taxon>Eukaryota</taxon>
        <taxon>Metazoa</taxon>
        <taxon>Spiralia</taxon>
        <taxon>Lophotrochozoa</taxon>
        <taxon>Annelida</taxon>
        <taxon>Polychaeta</taxon>
        <taxon>Sedentaria</taxon>
        <taxon>Canalipalpata</taxon>
        <taxon>Sabellida</taxon>
        <taxon>Siboglinidae</taxon>
        <taxon>Ridgeia</taxon>
    </lineage>
</organism>
<protein>
    <submittedName>
        <fullName evidence="2">Uncharacterized protein</fullName>
    </submittedName>
</protein>
<dbReference type="EMBL" id="JAODUO010000423">
    <property type="protein sequence ID" value="KAK2180858.1"/>
    <property type="molecule type" value="Genomic_DNA"/>
</dbReference>